<feature type="transmembrane region" description="Helical" evidence="12">
    <location>
        <begin position="99"/>
        <end position="118"/>
    </location>
</feature>
<keyword evidence="9 12" id="KW-0472">Membrane</keyword>
<reference evidence="13" key="1">
    <citation type="journal article" date="2014" name="Nucleic Acids Res.">
        <title>Multiplex sequencing of pooled mitochondrial genomes-a crucial step toward biodiversity analysis using mito-metagenomics.</title>
        <authorList>
            <person name="Tang M."/>
            <person name="Tan M."/>
            <person name="Meng G."/>
            <person name="Yang S."/>
            <person name="Su X."/>
            <person name="Liu S."/>
            <person name="Song W."/>
            <person name="Li Y."/>
            <person name="Wu Q."/>
            <person name="Zhang A."/>
            <person name="Zhou X."/>
        </authorList>
    </citation>
    <scope>NUCLEOTIDE SEQUENCE</scope>
    <source>
        <strain evidence="13">CL9</strain>
    </source>
</reference>
<evidence type="ECO:0000256" key="5">
    <source>
        <dbReference type="ARBA" id="ARBA00022692"/>
    </source>
</evidence>
<dbReference type="PANTHER" id="PTHR11410:SF0">
    <property type="entry name" value="ATP SYNTHASE SUBUNIT A"/>
    <property type="match status" value="1"/>
</dbReference>
<comment type="subcellular location">
    <subcellularLocation>
        <location evidence="1">Membrane</location>
        <topology evidence="1">Multi-pass membrane protein</topology>
    </subcellularLocation>
    <subcellularLocation>
        <location evidence="11">Mitochondrion inner membrane</location>
        <topology evidence="11">Multi-pass membrane protein</topology>
    </subcellularLocation>
</comment>
<dbReference type="Gene3D" id="1.20.120.220">
    <property type="entry name" value="ATP synthase, F0 complex, subunit A"/>
    <property type="match status" value="1"/>
</dbReference>
<dbReference type="GO" id="GO:0005743">
    <property type="term" value="C:mitochondrial inner membrane"/>
    <property type="evidence" value="ECO:0007669"/>
    <property type="project" value="UniProtKB-SubCell"/>
</dbReference>
<dbReference type="InterPro" id="IPR045083">
    <property type="entry name" value="ATP_synth_F0_asu_bact/mt"/>
</dbReference>
<keyword evidence="7 12" id="KW-1133">Transmembrane helix</keyword>
<evidence type="ECO:0000256" key="12">
    <source>
        <dbReference type="SAM" id="Phobius"/>
    </source>
</evidence>
<keyword evidence="5 12" id="KW-0812">Transmembrane</keyword>
<sequence>MMTNLFSTFDPQSLIHLSLNWLITPLIMMMFPNKMWIKNNQNLMMTMNLQFTIEKETKSLILNNLNKGTLVMITTLMLMIMVHNLVGLFPYLFTSPSHISVTLPMALSIWMSIMMYGWTKKTNSMFSHLVPPSSPPVLIPFMIMIETVSNCIRPITLSVRLMTNLTAGHLIMSLSENTMALMPMISMPMMVMMMIQMMLFTLETAVAIIQAYVFSILVILYIKEIN</sequence>
<evidence type="ECO:0000256" key="7">
    <source>
        <dbReference type="ARBA" id="ARBA00022989"/>
    </source>
</evidence>
<dbReference type="EMBL" id="KM244683">
    <property type="protein sequence ID" value="AIW06207.1"/>
    <property type="molecule type" value="Genomic_DNA"/>
</dbReference>
<dbReference type="PANTHER" id="PTHR11410">
    <property type="entry name" value="ATP SYNTHASE SUBUNIT A"/>
    <property type="match status" value="1"/>
</dbReference>
<feature type="transmembrane region" description="Helical" evidence="12">
    <location>
        <begin position="70"/>
        <end position="93"/>
    </location>
</feature>
<dbReference type="SUPFAM" id="SSF81336">
    <property type="entry name" value="F1F0 ATP synthase subunit A"/>
    <property type="match status" value="1"/>
</dbReference>
<comment type="similarity">
    <text evidence="2">Belongs to the ATPase A chain family.</text>
</comment>
<feature type="transmembrane region" description="Helical" evidence="12">
    <location>
        <begin position="205"/>
        <end position="222"/>
    </location>
</feature>
<keyword evidence="10" id="KW-0066">ATP synthesis</keyword>
<dbReference type="Pfam" id="PF00119">
    <property type="entry name" value="ATP-synt_A"/>
    <property type="match status" value="1"/>
</dbReference>
<keyword evidence="4" id="KW-0138">CF(0)</keyword>
<evidence type="ECO:0000256" key="9">
    <source>
        <dbReference type="ARBA" id="ARBA00023136"/>
    </source>
</evidence>
<feature type="transmembrane region" description="Helical" evidence="12">
    <location>
        <begin position="12"/>
        <end position="31"/>
    </location>
</feature>
<evidence type="ECO:0000256" key="6">
    <source>
        <dbReference type="ARBA" id="ARBA00022781"/>
    </source>
</evidence>
<evidence type="ECO:0000313" key="13">
    <source>
        <dbReference type="EMBL" id="AIW06207.1"/>
    </source>
</evidence>
<keyword evidence="3" id="KW-0813">Transport</keyword>
<proteinExistence type="inferred from homology"/>
<gene>
    <name evidence="13" type="primary">ATP6</name>
</gene>
<dbReference type="InterPro" id="IPR000568">
    <property type="entry name" value="ATP_synth_F0_asu"/>
</dbReference>
<evidence type="ECO:0000256" key="10">
    <source>
        <dbReference type="ARBA" id="ARBA00023310"/>
    </source>
</evidence>
<evidence type="ECO:0000256" key="8">
    <source>
        <dbReference type="ARBA" id="ARBA00023065"/>
    </source>
</evidence>
<organism evidence="13">
    <name type="scientific">Aposthonia borneensis</name>
    <dbReference type="NCBI Taxonomy" id="1208762"/>
    <lineage>
        <taxon>Eukaryota</taxon>
        <taxon>Metazoa</taxon>
        <taxon>Ecdysozoa</taxon>
        <taxon>Arthropoda</taxon>
        <taxon>Hexapoda</taxon>
        <taxon>Insecta</taxon>
        <taxon>Pterygota</taxon>
        <taxon>Neoptera</taxon>
        <taxon>Polyneoptera</taxon>
        <taxon>Embioptera</taxon>
        <taxon>Oligotomidae</taxon>
        <taxon>Aposthonia</taxon>
    </lineage>
</organism>
<keyword evidence="13" id="KW-0496">Mitochondrion</keyword>
<evidence type="ECO:0000256" key="11">
    <source>
        <dbReference type="RuleBase" id="RU004450"/>
    </source>
</evidence>
<dbReference type="GO" id="GO:0045259">
    <property type="term" value="C:proton-transporting ATP synthase complex"/>
    <property type="evidence" value="ECO:0007669"/>
    <property type="project" value="UniProtKB-KW"/>
</dbReference>
<evidence type="ECO:0000256" key="3">
    <source>
        <dbReference type="ARBA" id="ARBA00022448"/>
    </source>
</evidence>
<dbReference type="GO" id="GO:0046933">
    <property type="term" value="F:proton-transporting ATP synthase activity, rotational mechanism"/>
    <property type="evidence" value="ECO:0007669"/>
    <property type="project" value="TreeGrafter"/>
</dbReference>
<dbReference type="NCBIfam" id="TIGR01131">
    <property type="entry name" value="ATP_synt_6_or_A"/>
    <property type="match status" value="1"/>
</dbReference>
<keyword evidence="6" id="KW-0375">Hydrogen ion transport</keyword>
<dbReference type="InterPro" id="IPR035908">
    <property type="entry name" value="F0_ATP_A_sf"/>
</dbReference>
<keyword evidence="8" id="KW-0406">Ion transport</keyword>
<evidence type="ECO:0000256" key="4">
    <source>
        <dbReference type="ARBA" id="ARBA00022547"/>
    </source>
</evidence>
<protein>
    <recommendedName>
        <fullName evidence="11">ATP synthase subunit a</fullName>
    </recommendedName>
</protein>
<accession>A0A0A0RWE9</accession>
<dbReference type="CDD" id="cd00310">
    <property type="entry name" value="ATP-synt_Fo_a_6"/>
    <property type="match status" value="1"/>
</dbReference>
<evidence type="ECO:0000256" key="2">
    <source>
        <dbReference type="ARBA" id="ARBA00006810"/>
    </source>
</evidence>
<dbReference type="AlphaFoldDB" id="A0A0A0RWE9"/>
<evidence type="ECO:0000256" key="1">
    <source>
        <dbReference type="ARBA" id="ARBA00004141"/>
    </source>
</evidence>
<name>A0A0A0RWE9_9NEOP</name>
<dbReference type="PRINTS" id="PR00123">
    <property type="entry name" value="ATPASEA"/>
</dbReference>
<geneLocation type="mitochondrion" evidence="13"/>